<dbReference type="GO" id="GO:0006355">
    <property type="term" value="P:regulation of DNA-templated transcription"/>
    <property type="evidence" value="ECO:0007669"/>
    <property type="project" value="InterPro"/>
</dbReference>
<keyword evidence="4" id="KW-0238">DNA-binding</keyword>
<feature type="domain" description="PAC" evidence="8">
    <location>
        <begin position="82"/>
        <end position="134"/>
    </location>
</feature>
<keyword evidence="3" id="KW-0805">Transcription regulation</keyword>
<keyword evidence="2" id="KW-0067">ATP-binding</keyword>
<dbReference type="Proteomes" id="UP000265882">
    <property type="component" value="Unassembled WGS sequence"/>
</dbReference>
<evidence type="ECO:0000256" key="4">
    <source>
        <dbReference type="ARBA" id="ARBA00023125"/>
    </source>
</evidence>
<dbReference type="SMART" id="SM00091">
    <property type="entry name" value="PAS"/>
    <property type="match status" value="1"/>
</dbReference>
<dbReference type="InterPro" id="IPR025943">
    <property type="entry name" value="Sigma_54_int_dom_ATP-bd_2"/>
</dbReference>
<feature type="domain" description="Sigma-54 factor interaction" evidence="6">
    <location>
        <begin position="141"/>
        <end position="370"/>
    </location>
</feature>
<dbReference type="SUPFAM" id="SSF46689">
    <property type="entry name" value="Homeodomain-like"/>
    <property type="match status" value="1"/>
</dbReference>
<dbReference type="CDD" id="cd00130">
    <property type="entry name" value="PAS"/>
    <property type="match status" value="1"/>
</dbReference>
<keyword evidence="5" id="KW-0804">Transcription</keyword>
<evidence type="ECO:0000259" key="7">
    <source>
        <dbReference type="PROSITE" id="PS50112"/>
    </source>
</evidence>
<evidence type="ECO:0000313" key="9">
    <source>
        <dbReference type="EMBL" id="RJP14033.1"/>
    </source>
</evidence>
<dbReference type="PROSITE" id="PS00676">
    <property type="entry name" value="SIGMA54_INTERACT_2"/>
    <property type="match status" value="1"/>
</dbReference>
<dbReference type="InterPro" id="IPR000014">
    <property type="entry name" value="PAS"/>
</dbReference>
<evidence type="ECO:0000313" key="10">
    <source>
        <dbReference type="Proteomes" id="UP000265882"/>
    </source>
</evidence>
<feature type="domain" description="PAS" evidence="7">
    <location>
        <begin position="16"/>
        <end position="54"/>
    </location>
</feature>
<sequence>MTTIEDREQKGISQIIFDSIDEGVFTTDKECRITSLNRSAERISGFTREEVIGKYCFDIFRTDLCQRGCALRSTLENGKSASNVRVTIIRRDGRKLPVSVSTTLLRDGSDRCVGAVEFFRDLSEIENLQNRISKLRGLENIVSCNEKMQHIFKLLPNIAESECNVVIQGPSGSGKELLAQALHNMSPRKHNAYIRINCAALPETLLESELFGYARGAFTDAKRDKPGMFYLAQGGTLLLDEIGDMPLSLQVKLLRVLNNGEYQPLGSTRMLQADARIITSTNQDIKHMVEQGAFREDLYYRINVISIVVPPLRERLEDLPILIEHFIRKFRGKRKKDIRRVSDGALNLLRKHDFPGNVRELENAIEHAFVICEGNVIEAEHLPQRILEAVQNVENGHNGSFNGNSSEEAIIREALIRNGGNCSRSARELGMHRVTLWRKMSKYGILANNGETAESMPPS</sequence>
<dbReference type="Pfam" id="PF02954">
    <property type="entry name" value="HTH_8"/>
    <property type="match status" value="1"/>
</dbReference>
<dbReference type="InterPro" id="IPR002197">
    <property type="entry name" value="HTH_Fis"/>
</dbReference>
<dbReference type="EMBL" id="QZKU01000145">
    <property type="protein sequence ID" value="RJP14033.1"/>
    <property type="molecule type" value="Genomic_DNA"/>
</dbReference>
<dbReference type="PROSITE" id="PS50045">
    <property type="entry name" value="SIGMA54_INTERACT_4"/>
    <property type="match status" value="1"/>
</dbReference>
<dbReference type="PANTHER" id="PTHR32071">
    <property type="entry name" value="TRANSCRIPTIONAL REGULATORY PROTEIN"/>
    <property type="match status" value="1"/>
</dbReference>
<dbReference type="GO" id="GO:0043565">
    <property type="term" value="F:sequence-specific DNA binding"/>
    <property type="evidence" value="ECO:0007669"/>
    <property type="project" value="InterPro"/>
</dbReference>
<evidence type="ECO:0000259" key="6">
    <source>
        <dbReference type="PROSITE" id="PS50045"/>
    </source>
</evidence>
<dbReference type="NCBIfam" id="TIGR00229">
    <property type="entry name" value="sensory_box"/>
    <property type="match status" value="1"/>
</dbReference>
<dbReference type="InterPro" id="IPR025944">
    <property type="entry name" value="Sigma_54_int_dom_CS"/>
</dbReference>
<dbReference type="CDD" id="cd00009">
    <property type="entry name" value="AAA"/>
    <property type="match status" value="1"/>
</dbReference>
<accession>A0A3A4MUS0</accession>
<dbReference type="InterPro" id="IPR058031">
    <property type="entry name" value="AAA_lid_NorR"/>
</dbReference>
<organism evidence="9 10">
    <name type="scientific">Abyssobacteria bacterium (strain SURF_5)</name>
    <dbReference type="NCBI Taxonomy" id="2093360"/>
    <lineage>
        <taxon>Bacteria</taxon>
        <taxon>Pseudomonadati</taxon>
        <taxon>Candidatus Hydrogenedentota</taxon>
        <taxon>Candidatus Abyssobacteria</taxon>
    </lineage>
</organism>
<evidence type="ECO:0000256" key="5">
    <source>
        <dbReference type="ARBA" id="ARBA00023163"/>
    </source>
</evidence>
<dbReference type="SUPFAM" id="SSF52540">
    <property type="entry name" value="P-loop containing nucleoside triphosphate hydrolases"/>
    <property type="match status" value="1"/>
</dbReference>
<dbReference type="SUPFAM" id="SSF55785">
    <property type="entry name" value="PYP-like sensor domain (PAS domain)"/>
    <property type="match status" value="1"/>
</dbReference>
<evidence type="ECO:0000259" key="8">
    <source>
        <dbReference type="PROSITE" id="PS50113"/>
    </source>
</evidence>
<dbReference type="PRINTS" id="PR01590">
    <property type="entry name" value="HTHFIS"/>
</dbReference>
<dbReference type="PROSITE" id="PS00688">
    <property type="entry name" value="SIGMA54_INTERACT_3"/>
    <property type="match status" value="1"/>
</dbReference>
<dbReference type="Pfam" id="PF00158">
    <property type="entry name" value="Sigma54_activat"/>
    <property type="match status" value="1"/>
</dbReference>
<protein>
    <submittedName>
        <fullName evidence="9">PAS domain-containing protein</fullName>
    </submittedName>
</protein>
<dbReference type="InterPro" id="IPR009057">
    <property type="entry name" value="Homeodomain-like_sf"/>
</dbReference>
<dbReference type="InterPro" id="IPR003593">
    <property type="entry name" value="AAA+_ATPase"/>
</dbReference>
<dbReference type="InterPro" id="IPR027417">
    <property type="entry name" value="P-loop_NTPase"/>
</dbReference>
<dbReference type="InterPro" id="IPR002078">
    <property type="entry name" value="Sigma_54_int"/>
</dbReference>
<gene>
    <name evidence="9" type="ORF">C4520_22030</name>
</gene>
<comment type="caution">
    <text evidence="9">The sequence shown here is derived from an EMBL/GenBank/DDBJ whole genome shotgun (WGS) entry which is preliminary data.</text>
</comment>
<dbReference type="Gene3D" id="1.10.8.60">
    <property type="match status" value="1"/>
</dbReference>
<dbReference type="AlphaFoldDB" id="A0A3A4MUS0"/>
<dbReference type="Pfam" id="PF25601">
    <property type="entry name" value="AAA_lid_14"/>
    <property type="match status" value="1"/>
</dbReference>
<evidence type="ECO:0000256" key="3">
    <source>
        <dbReference type="ARBA" id="ARBA00023015"/>
    </source>
</evidence>
<dbReference type="Gene3D" id="3.30.450.20">
    <property type="entry name" value="PAS domain"/>
    <property type="match status" value="1"/>
</dbReference>
<dbReference type="Gene3D" id="3.40.50.300">
    <property type="entry name" value="P-loop containing nucleotide triphosphate hydrolases"/>
    <property type="match status" value="1"/>
</dbReference>
<proteinExistence type="predicted"/>
<dbReference type="InterPro" id="IPR035965">
    <property type="entry name" value="PAS-like_dom_sf"/>
</dbReference>
<dbReference type="GO" id="GO:0005524">
    <property type="term" value="F:ATP binding"/>
    <property type="evidence" value="ECO:0007669"/>
    <property type="project" value="UniProtKB-KW"/>
</dbReference>
<evidence type="ECO:0000256" key="1">
    <source>
        <dbReference type="ARBA" id="ARBA00022741"/>
    </source>
</evidence>
<name>A0A3A4MUS0_ABYX5</name>
<dbReference type="Pfam" id="PF13426">
    <property type="entry name" value="PAS_9"/>
    <property type="match status" value="1"/>
</dbReference>
<dbReference type="SMART" id="SM00382">
    <property type="entry name" value="AAA"/>
    <property type="match status" value="1"/>
</dbReference>
<dbReference type="Gene3D" id="1.10.10.60">
    <property type="entry name" value="Homeodomain-like"/>
    <property type="match status" value="1"/>
</dbReference>
<dbReference type="PROSITE" id="PS50113">
    <property type="entry name" value="PAC"/>
    <property type="match status" value="1"/>
</dbReference>
<dbReference type="PROSITE" id="PS50112">
    <property type="entry name" value="PAS"/>
    <property type="match status" value="1"/>
</dbReference>
<keyword evidence="1" id="KW-0547">Nucleotide-binding</keyword>
<dbReference type="InterPro" id="IPR000700">
    <property type="entry name" value="PAS-assoc_C"/>
</dbReference>
<evidence type="ECO:0000256" key="2">
    <source>
        <dbReference type="ARBA" id="ARBA00022840"/>
    </source>
</evidence>
<reference evidence="9 10" key="1">
    <citation type="journal article" date="2017" name="ISME J.">
        <title>Energy and carbon metabolisms in a deep terrestrial subsurface fluid microbial community.</title>
        <authorList>
            <person name="Momper L."/>
            <person name="Jungbluth S.P."/>
            <person name="Lee M.D."/>
            <person name="Amend J.P."/>
        </authorList>
    </citation>
    <scope>NUCLEOTIDE SEQUENCE [LARGE SCALE GENOMIC DNA]</scope>
    <source>
        <strain evidence="9">SURF_5</strain>
    </source>
</reference>
<dbReference type="FunFam" id="3.40.50.300:FF:000006">
    <property type="entry name" value="DNA-binding transcriptional regulator NtrC"/>
    <property type="match status" value="1"/>
</dbReference>